<dbReference type="Proteomes" id="UP001148629">
    <property type="component" value="Unassembled WGS sequence"/>
</dbReference>
<reference evidence="1" key="1">
    <citation type="submission" date="2022-08" db="EMBL/GenBank/DDBJ databases">
        <title>Genome Sequence of Fusarium decemcellulare.</title>
        <authorList>
            <person name="Buettner E."/>
        </authorList>
    </citation>
    <scope>NUCLEOTIDE SEQUENCE</scope>
    <source>
        <strain evidence="1">Babe19</strain>
    </source>
</reference>
<name>A0ACC1S6Q2_9HYPO</name>
<comment type="caution">
    <text evidence="1">The sequence shown here is derived from an EMBL/GenBank/DDBJ whole genome shotgun (WGS) entry which is preliminary data.</text>
</comment>
<organism evidence="1 2">
    <name type="scientific">Fusarium decemcellulare</name>
    <dbReference type="NCBI Taxonomy" id="57161"/>
    <lineage>
        <taxon>Eukaryota</taxon>
        <taxon>Fungi</taxon>
        <taxon>Dikarya</taxon>
        <taxon>Ascomycota</taxon>
        <taxon>Pezizomycotina</taxon>
        <taxon>Sordariomycetes</taxon>
        <taxon>Hypocreomycetidae</taxon>
        <taxon>Hypocreales</taxon>
        <taxon>Nectriaceae</taxon>
        <taxon>Fusarium</taxon>
        <taxon>Fusarium decemcellulare species complex</taxon>
    </lineage>
</organism>
<sequence>MATETEARPLGDVPSNTDTDGDAPPQKSPEQDGLKRKALEDRDEGSPKRIKHDDHFREATNERPRRVSSPSRRGSHSNSTNVDADRRRLATQEEKKRGKRLFGGLLSTLSQTTGSTQQKRRLEIERRQQDRLQKQKIVFEEKVMQNKHSKMLAMAQYLRTKSHPQIHYLPWKLTEAQETELDDQVRHAKATIERELEAFKARKERHTRESGQGRVSPSVAEAPVPTPMSEAPVDKPRSTNGSEYSARAVEREQHHGQQHHHHHHHHHDESADVLEEAEEDMCYYMVHPSDWDCWEIWQDTMRGIFAKLLVENLHVEQALRRRHF</sequence>
<protein>
    <submittedName>
        <fullName evidence="1">Uncharacterized protein</fullName>
    </submittedName>
</protein>
<dbReference type="EMBL" id="JANRMS010000915">
    <property type="protein sequence ID" value="KAJ3532907.1"/>
    <property type="molecule type" value="Genomic_DNA"/>
</dbReference>
<gene>
    <name evidence="1" type="ORF">NM208_g8223</name>
</gene>
<accession>A0ACC1S6Q2</accession>
<evidence type="ECO:0000313" key="2">
    <source>
        <dbReference type="Proteomes" id="UP001148629"/>
    </source>
</evidence>
<keyword evidence="2" id="KW-1185">Reference proteome</keyword>
<proteinExistence type="predicted"/>
<evidence type="ECO:0000313" key="1">
    <source>
        <dbReference type="EMBL" id="KAJ3532907.1"/>
    </source>
</evidence>